<gene>
    <name evidence="12" type="ORF">HPLM_LOCUS20211</name>
</gene>
<evidence type="ECO:0000256" key="2">
    <source>
        <dbReference type="ARBA" id="ARBA00007951"/>
    </source>
</evidence>
<dbReference type="STRING" id="6290.A0A0N4X777"/>
<evidence type="ECO:0000256" key="4">
    <source>
        <dbReference type="ARBA" id="ARBA00022729"/>
    </source>
</evidence>
<dbReference type="Gene3D" id="3.20.20.80">
    <property type="entry name" value="Glycosidases"/>
    <property type="match status" value="1"/>
</dbReference>
<keyword evidence="13" id="KW-1185">Reference proteome</keyword>
<evidence type="ECO:0000256" key="10">
    <source>
        <dbReference type="SAM" id="SignalP"/>
    </source>
</evidence>
<dbReference type="WBParaSite" id="HPLM_0002021901-mRNA-1">
    <property type="protein sequence ID" value="HPLM_0002021901-mRNA-1"/>
    <property type="gene ID" value="HPLM_0002021901"/>
</dbReference>
<comment type="function">
    <text evidence="1">Alpha-L-fucosidase is responsible for hydrolyzing the alpha-1,6-linked fucose joined to the reducing-end N-acetylglucosamine of the carbohydrate moieties of glycoproteins.</text>
</comment>
<dbReference type="InterPro" id="IPR017853">
    <property type="entry name" value="GH"/>
</dbReference>
<dbReference type="SMART" id="SM00812">
    <property type="entry name" value="Alpha_L_fucos"/>
    <property type="match status" value="1"/>
</dbReference>
<keyword evidence="7" id="KW-0326">Glycosidase</keyword>
<dbReference type="FunFam" id="3.20.20.80:FF:000027">
    <property type="entry name" value="Alpha-L-fucosidase"/>
    <property type="match status" value="1"/>
</dbReference>
<evidence type="ECO:0000259" key="11">
    <source>
        <dbReference type="Pfam" id="PF01120"/>
    </source>
</evidence>
<feature type="domain" description="Glycoside hydrolase family 29 N-terminal" evidence="11">
    <location>
        <begin position="15"/>
        <end position="326"/>
    </location>
</feature>
<dbReference type="PIRSF" id="PIRSF001092">
    <property type="entry name" value="Alpha-L-fucosidase"/>
    <property type="match status" value="1"/>
</dbReference>
<dbReference type="PRINTS" id="PR00741">
    <property type="entry name" value="GLHYDRLASE29"/>
</dbReference>
<evidence type="ECO:0000256" key="9">
    <source>
        <dbReference type="ARBA" id="ARBA00081661"/>
    </source>
</evidence>
<dbReference type="InterPro" id="IPR057739">
    <property type="entry name" value="Glyco_hydro_29_N"/>
</dbReference>
<dbReference type="GO" id="GO:0006004">
    <property type="term" value="P:fucose metabolic process"/>
    <property type="evidence" value="ECO:0007669"/>
    <property type="project" value="InterPro"/>
</dbReference>
<keyword evidence="6" id="KW-0325">Glycoprotein</keyword>
<dbReference type="Proteomes" id="UP000268014">
    <property type="component" value="Unassembled WGS sequence"/>
</dbReference>
<dbReference type="GO" id="GO:0016139">
    <property type="term" value="P:glycoside catabolic process"/>
    <property type="evidence" value="ECO:0007669"/>
    <property type="project" value="TreeGrafter"/>
</dbReference>
<dbReference type="GO" id="GO:0005764">
    <property type="term" value="C:lysosome"/>
    <property type="evidence" value="ECO:0007669"/>
    <property type="project" value="TreeGrafter"/>
</dbReference>
<evidence type="ECO:0000256" key="1">
    <source>
        <dbReference type="ARBA" id="ARBA00004071"/>
    </source>
</evidence>
<dbReference type="PANTHER" id="PTHR10030">
    <property type="entry name" value="ALPHA-L-FUCOSIDASE"/>
    <property type="match status" value="1"/>
</dbReference>
<dbReference type="AlphaFoldDB" id="A0A0N4X777"/>
<dbReference type="PANTHER" id="PTHR10030:SF37">
    <property type="entry name" value="ALPHA-L-FUCOSIDASE-RELATED"/>
    <property type="match status" value="1"/>
</dbReference>
<evidence type="ECO:0000256" key="7">
    <source>
        <dbReference type="ARBA" id="ARBA00023295"/>
    </source>
</evidence>
<dbReference type="OMA" id="ADGFAMW"/>
<evidence type="ECO:0000313" key="14">
    <source>
        <dbReference type="WBParaSite" id="HPLM_0002021901-mRNA-1"/>
    </source>
</evidence>
<evidence type="ECO:0000313" key="13">
    <source>
        <dbReference type="Proteomes" id="UP000268014"/>
    </source>
</evidence>
<dbReference type="EMBL" id="UZAF01021959">
    <property type="protein sequence ID" value="VDO82172.1"/>
    <property type="molecule type" value="Genomic_DNA"/>
</dbReference>
<sequence>MVTVVLSLLLGCIIPSWPSIDSRPLPQWYDDVKFGIFCHWGVYSVPAFRSEWFWWYWKGDNPDKDVVNYVNRNYKPGTTYADFATDFTAELFDPKEFADIVKSSGAKYFVLTSKHHEGFTMWPSRTSWNWNAMDIGPKRDIVGQIKDALKDTDVHFGLYYSLFEWFHPMFLDDGKYNTTVYVDQISFPQLIEIVNRYKPDIIWSDGDWGRTDDYWKSKEFLAWLYNTSPVKDTVVVNDRWGGDSIGKHGGFLTYSDHYDPGQFFEMEKAVTVQRSADVNTVYELIVQLARTISCGGNFLLNVGPDMHGKIPPIFEDRLRELGRLLSSLESKKILILADKPHRVPKLNHDIEYLLSTSHFANYMFISNPVIYSLAAAE</sequence>
<reference evidence="14" key="1">
    <citation type="submission" date="2017-02" db="UniProtKB">
        <authorList>
            <consortium name="WormBaseParasite"/>
        </authorList>
    </citation>
    <scope>IDENTIFICATION</scope>
</reference>
<dbReference type="Pfam" id="PF01120">
    <property type="entry name" value="Alpha_L_fucos"/>
    <property type="match status" value="1"/>
</dbReference>
<evidence type="ECO:0000256" key="3">
    <source>
        <dbReference type="ARBA" id="ARBA00012662"/>
    </source>
</evidence>
<evidence type="ECO:0000313" key="12">
    <source>
        <dbReference type="EMBL" id="VDO82172.1"/>
    </source>
</evidence>
<dbReference type="GO" id="GO:0004560">
    <property type="term" value="F:alpha-L-fucosidase activity"/>
    <property type="evidence" value="ECO:0007669"/>
    <property type="project" value="UniProtKB-EC"/>
</dbReference>
<dbReference type="EC" id="3.2.1.51" evidence="3"/>
<protein>
    <recommendedName>
        <fullName evidence="8">Putative alpha-L-fucosidase</fullName>
        <ecNumber evidence="3">3.2.1.51</ecNumber>
    </recommendedName>
    <alternativeName>
        <fullName evidence="9">Alpha-L-fucoside fucohydrolase</fullName>
    </alternativeName>
</protein>
<dbReference type="SUPFAM" id="SSF51445">
    <property type="entry name" value="(Trans)glycosidases"/>
    <property type="match status" value="1"/>
</dbReference>
<keyword evidence="4 10" id="KW-0732">Signal</keyword>
<feature type="chain" id="PRO_5043124439" description="Putative alpha-L-fucosidase" evidence="10">
    <location>
        <begin position="19"/>
        <end position="377"/>
    </location>
</feature>
<dbReference type="InterPro" id="IPR016286">
    <property type="entry name" value="FUC_metazoa-typ"/>
</dbReference>
<name>A0A0N4X777_HAEPC</name>
<evidence type="ECO:0000256" key="5">
    <source>
        <dbReference type="ARBA" id="ARBA00022801"/>
    </source>
</evidence>
<accession>A0A0N4X777</accession>
<evidence type="ECO:0000256" key="8">
    <source>
        <dbReference type="ARBA" id="ARBA00074133"/>
    </source>
</evidence>
<dbReference type="OrthoDB" id="6039950at2759"/>
<feature type="signal peptide" evidence="10">
    <location>
        <begin position="1"/>
        <end position="18"/>
    </location>
</feature>
<proteinExistence type="inferred from homology"/>
<keyword evidence="5" id="KW-0378">Hydrolase</keyword>
<organism evidence="14">
    <name type="scientific">Haemonchus placei</name>
    <name type="common">Barber's pole worm</name>
    <dbReference type="NCBI Taxonomy" id="6290"/>
    <lineage>
        <taxon>Eukaryota</taxon>
        <taxon>Metazoa</taxon>
        <taxon>Ecdysozoa</taxon>
        <taxon>Nematoda</taxon>
        <taxon>Chromadorea</taxon>
        <taxon>Rhabditida</taxon>
        <taxon>Rhabditina</taxon>
        <taxon>Rhabditomorpha</taxon>
        <taxon>Strongyloidea</taxon>
        <taxon>Trichostrongylidae</taxon>
        <taxon>Haemonchus</taxon>
    </lineage>
</organism>
<comment type="similarity">
    <text evidence="2">Belongs to the glycosyl hydrolase 29 family.</text>
</comment>
<dbReference type="InterPro" id="IPR000933">
    <property type="entry name" value="Glyco_hydro_29"/>
</dbReference>
<reference evidence="12 13" key="2">
    <citation type="submission" date="2018-11" db="EMBL/GenBank/DDBJ databases">
        <authorList>
            <consortium name="Pathogen Informatics"/>
        </authorList>
    </citation>
    <scope>NUCLEOTIDE SEQUENCE [LARGE SCALE GENOMIC DNA]</scope>
    <source>
        <strain evidence="12 13">MHpl1</strain>
    </source>
</reference>
<evidence type="ECO:0000256" key="6">
    <source>
        <dbReference type="ARBA" id="ARBA00023180"/>
    </source>
</evidence>